<evidence type="ECO:0000256" key="6">
    <source>
        <dbReference type="ARBA" id="ARBA00022723"/>
    </source>
</evidence>
<dbReference type="Pfam" id="PF05193">
    <property type="entry name" value="Peptidase_M16_C"/>
    <property type="match status" value="1"/>
</dbReference>
<dbReference type="GO" id="GO:0004222">
    <property type="term" value="F:metalloendopeptidase activity"/>
    <property type="evidence" value="ECO:0007669"/>
    <property type="project" value="TreeGrafter"/>
</dbReference>
<dbReference type="Pfam" id="PF00675">
    <property type="entry name" value="Peptidase_M16"/>
    <property type="match status" value="1"/>
</dbReference>
<dbReference type="GO" id="GO:0046872">
    <property type="term" value="F:metal ion binding"/>
    <property type="evidence" value="ECO:0007669"/>
    <property type="project" value="UniProtKB-KW"/>
</dbReference>
<comment type="similarity">
    <text evidence="3">Belongs to the peptidase M16 family. PreP subfamily.</text>
</comment>
<dbReference type="InterPro" id="IPR007863">
    <property type="entry name" value="Peptidase_M16_C"/>
</dbReference>
<dbReference type="Pfam" id="PF08367">
    <property type="entry name" value="M16C_assoc"/>
    <property type="match status" value="1"/>
</dbReference>
<dbReference type="FunFam" id="3.30.830.10:FF:000009">
    <property type="entry name" value="Presequence protease, mitochondrial"/>
    <property type="match status" value="1"/>
</dbReference>
<dbReference type="PANTHER" id="PTHR43016">
    <property type="entry name" value="PRESEQUENCE PROTEASE"/>
    <property type="match status" value="1"/>
</dbReference>
<dbReference type="InterPro" id="IPR011765">
    <property type="entry name" value="Pept_M16_N"/>
</dbReference>
<evidence type="ECO:0000313" key="12">
    <source>
        <dbReference type="EMBL" id="CAF0918758.1"/>
    </source>
</evidence>
<organism evidence="12 13">
    <name type="scientific">Rotaria sordida</name>
    <dbReference type="NCBI Taxonomy" id="392033"/>
    <lineage>
        <taxon>Eukaryota</taxon>
        <taxon>Metazoa</taxon>
        <taxon>Spiralia</taxon>
        <taxon>Gnathifera</taxon>
        <taxon>Rotifera</taxon>
        <taxon>Eurotatoria</taxon>
        <taxon>Bdelloidea</taxon>
        <taxon>Philodinida</taxon>
        <taxon>Philodinidae</taxon>
        <taxon>Rotaria</taxon>
    </lineage>
</organism>
<accession>A0A814ARL0</accession>
<evidence type="ECO:0000256" key="4">
    <source>
        <dbReference type="ARBA" id="ARBA00020167"/>
    </source>
</evidence>
<proteinExistence type="inferred from homology"/>
<protein>
    <recommendedName>
        <fullName evidence="4">Presequence protease, mitochondrial</fullName>
    </recommendedName>
</protein>
<dbReference type="FunFam" id="3.30.830.10:FF:000011">
    <property type="entry name" value="Presequence protease, mitochondrial"/>
    <property type="match status" value="1"/>
</dbReference>
<dbReference type="Gene3D" id="3.30.830.10">
    <property type="entry name" value="Metalloenzyme, LuxS/M16 peptidase-like"/>
    <property type="match status" value="3"/>
</dbReference>
<dbReference type="InterPro" id="IPR011249">
    <property type="entry name" value="Metalloenz_LuxS/M16"/>
</dbReference>
<evidence type="ECO:0000313" key="13">
    <source>
        <dbReference type="Proteomes" id="UP000663864"/>
    </source>
</evidence>
<keyword evidence="10" id="KW-0496">Mitochondrion</keyword>
<evidence type="ECO:0000256" key="10">
    <source>
        <dbReference type="ARBA" id="ARBA00023128"/>
    </source>
</evidence>
<dbReference type="Proteomes" id="UP000663864">
    <property type="component" value="Unassembled WGS sequence"/>
</dbReference>
<evidence type="ECO:0000256" key="9">
    <source>
        <dbReference type="ARBA" id="ARBA00023049"/>
    </source>
</evidence>
<comment type="cofactor">
    <cofactor evidence="1">
        <name>Zn(2+)</name>
        <dbReference type="ChEBI" id="CHEBI:29105"/>
    </cofactor>
</comment>
<evidence type="ECO:0000256" key="2">
    <source>
        <dbReference type="ARBA" id="ARBA00004173"/>
    </source>
</evidence>
<evidence type="ECO:0000259" key="11">
    <source>
        <dbReference type="SMART" id="SM01264"/>
    </source>
</evidence>
<evidence type="ECO:0000256" key="7">
    <source>
        <dbReference type="ARBA" id="ARBA00022801"/>
    </source>
</evidence>
<dbReference type="SMART" id="SM01264">
    <property type="entry name" value="M16C_associated"/>
    <property type="match status" value="1"/>
</dbReference>
<keyword evidence="8" id="KW-0862">Zinc</keyword>
<name>A0A814ARL0_9BILA</name>
<dbReference type="InterPro" id="IPR013578">
    <property type="entry name" value="Peptidase_M16C_assoc"/>
</dbReference>
<comment type="caution">
    <text evidence="12">The sequence shown here is derived from an EMBL/GenBank/DDBJ whole genome shotgun (WGS) entry which is preliminary data.</text>
</comment>
<dbReference type="Gene3D" id="3.90.640.80">
    <property type="match status" value="1"/>
</dbReference>
<evidence type="ECO:0000256" key="1">
    <source>
        <dbReference type="ARBA" id="ARBA00001947"/>
    </source>
</evidence>
<sequence length="782" mass="90469">MAPITRLSLKRENNNISNSTDEIEGNNDKKLLEIKKQKTITTKKSKSPSLRIQLSAMTIPVLKNILRFNHQNPFGNKSDLLSRIIYMVGHGIYPRCPKCTRGRLKPRLHRRKNQSKYYCPGFPISFRAPASYHQCDYVIDEFKKEKFRFPSNLNLKINNLISVMNLLRLCHRIINPTRFSLNRQLQKLSIAPKTPLTSLSVGQELNGYIVKEITPIPEFRLTAIKLQHKLTGCQHLHIDREHKNNVWSVAFQTTPKDDTGVAHILEHTALCGSEKFPCRDPFFKMTNRSMATFMNAFTASDWTMYAFSTQNQKDYFNLMSIYLDAVLHPKLDEYDFMQEGWRLEHEKIDDPTSPIVIKGVVFNEMKGVFSNSHQVYARQVQNNLMPTSTYQYESGGDPEKIPILTWNALREFHTTHYHPSNGRFFTYGSFPLSDTLAFLNDYLHHYEQQKTKAISSKLIEESHWNKSRSVNITCSPQSFVVDPNKTTTVSVSYLLGSIRNTWETFLLNIVCSLLVESENSPFYKKLIIPNIGNSYSPDTGFGRHTLNTTFHVGLQDISKNDVDRVVKIIDETFQEVARKGFEQSQIDALLHQFELGIKHQDENFGLKIILGLIYSWIHDTDPIDSLQITKYLEKFNDEMTKNPRLLQDIVEKYFLKNNHKLIATMNIDEEYSEKKKQKESQLCQQLISQCKDKQLIYEKGLELQKRQSAPQNVDVLPTLSITDIDKKAIRVPIIQGQIGNTYVQLCEQPTNGIIYFRCLLNTFELPNELKSYLPLFINILTK</sequence>
<feature type="domain" description="Peptidase M16C associated" evidence="11">
    <location>
        <begin position="665"/>
        <end position="782"/>
    </location>
</feature>
<keyword evidence="6" id="KW-0479">Metal-binding</keyword>
<evidence type="ECO:0000256" key="3">
    <source>
        <dbReference type="ARBA" id="ARBA00007575"/>
    </source>
</evidence>
<comment type="subcellular location">
    <subcellularLocation>
        <location evidence="2">Mitochondrion</location>
    </subcellularLocation>
</comment>
<reference evidence="12" key="1">
    <citation type="submission" date="2021-02" db="EMBL/GenBank/DDBJ databases">
        <authorList>
            <person name="Nowell W R."/>
        </authorList>
    </citation>
    <scope>NUCLEOTIDE SEQUENCE</scope>
</reference>
<gene>
    <name evidence="12" type="ORF">ZHD862_LOCUS8277</name>
</gene>
<dbReference type="AlphaFoldDB" id="A0A814ARL0"/>
<dbReference type="EMBL" id="CAJNOT010000264">
    <property type="protein sequence ID" value="CAF0918758.1"/>
    <property type="molecule type" value="Genomic_DNA"/>
</dbReference>
<dbReference type="GO" id="GO:0005759">
    <property type="term" value="C:mitochondrial matrix"/>
    <property type="evidence" value="ECO:0007669"/>
    <property type="project" value="TreeGrafter"/>
</dbReference>
<dbReference type="PANTHER" id="PTHR43016:SF13">
    <property type="entry name" value="PRESEQUENCE PROTEASE, MITOCHONDRIAL"/>
    <property type="match status" value="1"/>
</dbReference>
<dbReference type="SUPFAM" id="SSF63411">
    <property type="entry name" value="LuxS/MPP-like metallohydrolase"/>
    <property type="match status" value="3"/>
</dbReference>
<keyword evidence="7" id="KW-0378">Hydrolase</keyword>
<dbReference type="GO" id="GO:0016485">
    <property type="term" value="P:protein processing"/>
    <property type="evidence" value="ECO:0007669"/>
    <property type="project" value="TreeGrafter"/>
</dbReference>
<keyword evidence="5" id="KW-0645">Protease</keyword>
<keyword evidence="9" id="KW-0482">Metalloprotease</keyword>
<evidence type="ECO:0000256" key="8">
    <source>
        <dbReference type="ARBA" id="ARBA00022833"/>
    </source>
</evidence>
<evidence type="ECO:0000256" key="5">
    <source>
        <dbReference type="ARBA" id="ARBA00022670"/>
    </source>
</evidence>